<dbReference type="GO" id="GO:0017056">
    <property type="term" value="F:structural constituent of nuclear pore"/>
    <property type="evidence" value="ECO:0007669"/>
    <property type="project" value="InterPro"/>
</dbReference>
<organism evidence="2 3">
    <name type="scientific">Wickerhamomyces ciferrii (strain ATCC 14091 / BCRC 22168 / CBS 111 / JCM 3599 / NBRC 0793 / NRRL Y-1031 F-60-10)</name>
    <name type="common">Yeast</name>
    <name type="synonym">Pichia ciferrii</name>
    <dbReference type="NCBI Taxonomy" id="1206466"/>
    <lineage>
        <taxon>Eukaryota</taxon>
        <taxon>Fungi</taxon>
        <taxon>Dikarya</taxon>
        <taxon>Ascomycota</taxon>
        <taxon>Saccharomycotina</taxon>
        <taxon>Saccharomycetes</taxon>
        <taxon>Phaffomycetales</taxon>
        <taxon>Wickerhamomycetaceae</taxon>
        <taxon>Wickerhamomyces</taxon>
    </lineage>
</organism>
<gene>
    <name evidence="2" type="ORF">BN7_1986</name>
</gene>
<comment type="caution">
    <text evidence="2">The sequence shown here is derived from an EMBL/GenBank/DDBJ whole genome shotgun (WGS) entry which is preliminary data.</text>
</comment>
<feature type="compositionally biased region" description="Polar residues" evidence="1">
    <location>
        <begin position="188"/>
        <end position="201"/>
    </location>
</feature>
<proteinExistence type="predicted"/>
<keyword evidence="3" id="KW-1185">Reference proteome</keyword>
<evidence type="ECO:0000313" key="2">
    <source>
        <dbReference type="EMBL" id="CCH42441.1"/>
    </source>
</evidence>
<dbReference type="EMBL" id="CAIF01000045">
    <property type="protein sequence ID" value="CCH42441.1"/>
    <property type="molecule type" value="Genomic_DNA"/>
</dbReference>
<dbReference type="eggNOG" id="ENOG502RZ4Z">
    <property type="taxonomic scope" value="Eukaryota"/>
</dbReference>
<dbReference type="PANTHER" id="PTHR28284">
    <property type="entry name" value="NUCLEOPORIN NUP60"/>
    <property type="match status" value="1"/>
</dbReference>
<reference evidence="2 3" key="1">
    <citation type="journal article" date="2012" name="Eukaryot. Cell">
        <title>Draft genome sequence of Wickerhamomyces ciferrii NRRL Y-1031 F-60-10.</title>
        <authorList>
            <person name="Schneider J."/>
            <person name="Andrea H."/>
            <person name="Blom J."/>
            <person name="Jaenicke S."/>
            <person name="Ruckert C."/>
            <person name="Schorsch C."/>
            <person name="Szczepanowski R."/>
            <person name="Farwick M."/>
            <person name="Goesmann A."/>
            <person name="Puhler A."/>
            <person name="Schaffer S."/>
            <person name="Tauch A."/>
            <person name="Kohler T."/>
            <person name="Brinkrolf K."/>
        </authorList>
    </citation>
    <scope>NUCLEOTIDE SEQUENCE [LARGE SCALE GENOMIC DNA]</scope>
    <source>
        <strain evidence="3">ATCC 14091 / BCRC 22168 / CBS 111 / JCM 3599 / NBRC 0793 / NRRL Y-1031 F-60-10</strain>
    </source>
</reference>
<feature type="compositionally biased region" description="Low complexity" evidence="1">
    <location>
        <begin position="100"/>
        <end position="121"/>
    </location>
</feature>
<name>K0KHF1_WICCF</name>
<sequence length="485" mass="55246">MDDDSDNSVLSEFNKPPSTIHHQTPKNPIDEFHRFQNQKVEDSPNARLAEFFAKKGNEPLSEIELEGVKSLLAKSNSPKQILFKQSQIIDTKEEEEDEANNTNEQILKNSKSESSVKSTPSFKATYNKSISEDNTFDNSINSITSQRKKRIFDFSGFPSPYRTTRFKDTSFLLDDDDNEHQNKKHTLSSESTIEPKNSLNDDSGDKKEKKISNTASALLSFIEGKDDEITKNYEEQQNQPKKDKKIDYSNPYASISSSHKRRTNSSANKPSKFEQEFEKYKESIETKKDKITQPQLKYKPSKSSSLRETISLNDTTDQSIDDIEVETKVETNVETKDDEKIDKETISNDDKSQEKFTKEDSAPKFNSKPLFSFASKPNIPTFGSATSETKPEQSKPFEFKPMTNTTTIDNTIDNTNNTNNTNSITTNTTNSQLTPFSFPGNVITKDSRPPSSEFTFTFPKAEKTGYTINDVDEEYVNIYKPYFTF</sequence>
<feature type="compositionally biased region" description="Basic and acidic residues" evidence="1">
    <location>
        <begin position="325"/>
        <end position="362"/>
    </location>
</feature>
<dbReference type="GO" id="GO:0044615">
    <property type="term" value="C:nuclear pore nuclear basket"/>
    <property type="evidence" value="ECO:0007669"/>
    <property type="project" value="InterPro"/>
</dbReference>
<dbReference type="AlphaFoldDB" id="K0KHF1"/>
<accession>K0KHF1</accession>
<dbReference type="HOGENOM" id="CLU_562843_0_0_1"/>
<feature type="region of interest" description="Disordered" evidence="1">
    <location>
        <begin position="229"/>
        <end position="431"/>
    </location>
</feature>
<dbReference type="FunCoup" id="K0KHF1">
    <property type="interactions" value="290"/>
</dbReference>
<dbReference type="InterPro" id="IPR034432">
    <property type="entry name" value="Nup60"/>
</dbReference>
<feature type="compositionally biased region" description="Polar residues" evidence="1">
    <location>
        <begin position="301"/>
        <end position="318"/>
    </location>
</feature>
<dbReference type="STRING" id="1206466.K0KHF1"/>
<feature type="compositionally biased region" description="Basic and acidic residues" evidence="1">
    <location>
        <begin position="229"/>
        <end position="247"/>
    </location>
</feature>
<dbReference type="GO" id="GO:0016973">
    <property type="term" value="P:poly(A)+ mRNA export from nucleus"/>
    <property type="evidence" value="ECO:0007669"/>
    <property type="project" value="TreeGrafter"/>
</dbReference>
<dbReference type="Proteomes" id="UP000009328">
    <property type="component" value="Unassembled WGS sequence"/>
</dbReference>
<dbReference type="GO" id="GO:0006607">
    <property type="term" value="P:NLS-bearing protein import into nucleus"/>
    <property type="evidence" value="ECO:0007669"/>
    <property type="project" value="TreeGrafter"/>
</dbReference>
<feature type="compositionally biased region" description="Low complexity" evidence="1">
    <location>
        <begin position="403"/>
        <end position="431"/>
    </location>
</feature>
<feature type="region of interest" description="Disordered" evidence="1">
    <location>
        <begin position="1"/>
        <end position="27"/>
    </location>
</feature>
<feature type="compositionally biased region" description="Basic and acidic residues" evidence="1">
    <location>
        <begin position="389"/>
        <end position="398"/>
    </location>
</feature>
<evidence type="ECO:0000256" key="1">
    <source>
        <dbReference type="SAM" id="MobiDB-lite"/>
    </source>
</evidence>
<protein>
    <submittedName>
        <fullName evidence="2">Muscle M-line assembly protein unc-89</fullName>
    </submittedName>
</protein>
<feature type="compositionally biased region" description="Polar residues" evidence="1">
    <location>
        <begin position="7"/>
        <end position="26"/>
    </location>
</feature>
<feature type="compositionally biased region" description="Basic and acidic residues" evidence="1">
    <location>
        <begin position="271"/>
        <end position="291"/>
    </location>
</feature>
<feature type="region of interest" description="Disordered" evidence="1">
    <location>
        <begin position="172"/>
        <end position="210"/>
    </location>
</feature>
<dbReference type="GO" id="GO:0031990">
    <property type="term" value="P:mRNA export from nucleus in response to heat stress"/>
    <property type="evidence" value="ECO:0007669"/>
    <property type="project" value="TreeGrafter"/>
</dbReference>
<feature type="region of interest" description="Disordered" evidence="1">
    <location>
        <begin position="82"/>
        <end position="121"/>
    </location>
</feature>
<evidence type="ECO:0000313" key="3">
    <source>
        <dbReference type="Proteomes" id="UP000009328"/>
    </source>
</evidence>
<dbReference type="InParanoid" id="K0KHF1"/>
<dbReference type="GO" id="GO:0034398">
    <property type="term" value="P:telomere tethering at nuclear periphery"/>
    <property type="evidence" value="ECO:0007669"/>
    <property type="project" value="TreeGrafter"/>
</dbReference>
<dbReference type="GO" id="GO:0008298">
    <property type="term" value="P:intracellular mRNA localization"/>
    <property type="evidence" value="ECO:0007669"/>
    <property type="project" value="TreeGrafter"/>
</dbReference>
<dbReference type="PANTHER" id="PTHR28284:SF1">
    <property type="entry name" value="NUCLEOPORIN NUP60"/>
    <property type="match status" value="1"/>
</dbReference>